<dbReference type="GO" id="GO:0016740">
    <property type="term" value="F:transferase activity"/>
    <property type="evidence" value="ECO:0007669"/>
    <property type="project" value="InterPro"/>
</dbReference>
<evidence type="ECO:0000256" key="1">
    <source>
        <dbReference type="SAM" id="MobiDB-lite"/>
    </source>
</evidence>
<feature type="compositionally biased region" description="Gly residues" evidence="1">
    <location>
        <begin position="80"/>
        <end position="96"/>
    </location>
</feature>
<proteinExistence type="predicted"/>
<dbReference type="EMBL" id="CYKH01000217">
    <property type="protein sequence ID" value="CUE94060.1"/>
    <property type="molecule type" value="Genomic_DNA"/>
</dbReference>
<sequence>MAAIFMGDTAEPLHPSPPPTSSPPTQHVRHPASSPTGREMPSLPTTVPRTYAETTTSSPSASGPPTSSPKGIADFKEGLAAGGGNNKSSGGINGRHGGVRRNIEQQSNTFAIPFASVTSPPASRLMGGSVSPLLSMTDAPPFAQQKVGAASSGPLQPDHHTNGSPVASTGLPGVTAVAHLPPVTCVKDAIAQARSAQPPAPPAPSTGPSVLPIPQQAAVQQGARTIFCLFGSLERRISILEVRDVFSKHRVIIEPFFQEVQRIDSVFPPDINFMELLKSPTYDPKHDEFFSYPMTIWPLTTLYLVACFLVTARKVGYQSLFAALQEGGLLMVGKGVFAALAVAESRTEEELIKNTSRQYRAAFCVGIAYNKKQQEVAALSVGCVNKGFSMLVVNIPINTLQLLIDQANNIRFGEVFSMMFADKNLASGGGGGGGSSILTSGASESIMANDLMAPHSEIQITRVISERSAVIVAHPLDLMRLDMLLVKFADETGIKIHKDFLPTPVPENSPFFNQGLQYELCRIWLDMDFTLECNDLVIPIFSPQNGGELKMSPNLLMDIAAAVTCVPQDLTYSLQNLRDGDVLLDYSPSSMRLGQIIAWTRRNIVCLAEPSDRVEASILPSPRRSARGDLICKTLGKCAEIQEIVNHFHWEHKPPQARIAQLSTSFITDWNLLIDLDNVALLQNGGTSVAPAGGGDLRSPDMSITSFPLAAAGRSSANHPAGISSPRAMSLLPRVGSMLGGMLSTSSPPHASITNFGPNSSVSAVHHHHTGQTSSLIHAGVLANKFVVLPSAINKQVMNLYEVSPLIKYLEMQHRCVLTRDAVELADRLSRVSGLEFPPHTLLLCPTILQLLEFWDGLEFLQRLTNNAISQQQEARDAPPGMPGAAVRRRRQLKRATDLIYGSTRPAVPRHPPHQQEKHLQ</sequence>
<accession>A0A0S4IP00</accession>
<reference evidence="4" key="1">
    <citation type="submission" date="2015-09" db="EMBL/GenBank/DDBJ databases">
        <authorList>
            <consortium name="Pathogen Informatics"/>
        </authorList>
    </citation>
    <scope>NUCLEOTIDE SEQUENCE [LARGE SCALE GENOMIC DNA]</scope>
    <source>
        <strain evidence="4">Lake Konstanz</strain>
    </source>
</reference>
<dbReference type="OMA" id="CFYVTAK"/>
<dbReference type="Gene3D" id="3.40.366.10">
    <property type="entry name" value="Malonyl-Coenzyme A Acyl Carrier Protein, domain 2"/>
    <property type="match status" value="1"/>
</dbReference>
<dbReference type="Proteomes" id="UP000051952">
    <property type="component" value="Unassembled WGS sequence"/>
</dbReference>
<organism evidence="3 4">
    <name type="scientific">Bodo saltans</name>
    <name type="common">Flagellated protozoan</name>
    <dbReference type="NCBI Taxonomy" id="75058"/>
    <lineage>
        <taxon>Eukaryota</taxon>
        <taxon>Discoba</taxon>
        <taxon>Euglenozoa</taxon>
        <taxon>Kinetoplastea</taxon>
        <taxon>Metakinetoplastina</taxon>
        <taxon>Eubodonida</taxon>
        <taxon>Bodonidae</taxon>
        <taxon>Bodo</taxon>
    </lineage>
</organism>
<dbReference type="Pfam" id="PF16073">
    <property type="entry name" value="SAT"/>
    <property type="match status" value="1"/>
</dbReference>
<dbReference type="AlphaFoldDB" id="A0A0S4IP00"/>
<keyword evidence="4" id="KW-1185">Reference proteome</keyword>
<gene>
    <name evidence="3" type="ORF">BSAL_57545</name>
</gene>
<feature type="region of interest" description="Disordered" evidence="1">
    <location>
        <begin position="871"/>
        <end position="890"/>
    </location>
</feature>
<feature type="domain" description="Starter acyltransferase (SAT)" evidence="2">
    <location>
        <begin position="294"/>
        <end position="409"/>
    </location>
</feature>
<protein>
    <recommendedName>
        <fullName evidence="2">Starter acyltransferase (SAT) domain-containing protein</fullName>
    </recommendedName>
</protein>
<dbReference type="OrthoDB" id="5417908at2759"/>
<feature type="region of interest" description="Disordered" evidence="1">
    <location>
        <begin position="1"/>
        <end position="99"/>
    </location>
</feature>
<dbReference type="VEuPathDB" id="TriTrypDB:BSAL_57545"/>
<evidence type="ECO:0000313" key="3">
    <source>
        <dbReference type="EMBL" id="CUE94060.1"/>
    </source>
</evidence>
<name>A0A0S4IP00_BODSA</name>
<feature type="region of interest" description="Disordered" evidence="1">
    <location>
        <begin position="897"/>
        <end position="921"/>
    </location>
</feature>
<evidence type="ECO:0000313" key="4">
    <source>
        <dbReference type="Proteomes" id="UP000051952"/>
    </source>
</evidence>
<evidence type="ECO:0000259" key="2">
    <source>
        <dbReference type="Pfam" id="PF16073"/>
    </source>
</evidence>
<dbReference type="InterPro" id="IPR001227">
    <property type="entry name" value="Ac_transferase_dom_sf"/>
</dbReference>
<feature type="compositionally biased region" description="Low complexity" evidence="1">
    <location>
        <begin position="54"/>
        <end position="69"/>
    </location>
</feature>
<dbReference type="InterPro" id="IPR032088">
    <property type="entry name" value="SAT"/>
</dbReference>
<feature type="region of interest" description="Disordered" evidence="1">
    <location>
        <begin position="192"/>
        <end position="212"/>
    </location>
</feature>